<dbReference type="RefSeq" id="WP_073032762.1">
    <property type="nucleotide sequence ID" value="NZ_BMLR01000001.1"/>
</dbReference>
<proteinExistence type="predicted"/>
<keyword evidence="1" id="KW-1133">Transmembrane helix</keyword>
<feature type="transmembrane region" description="Helical" evidence="1">
    <location>
        <begin position="46"/>
        <end position="64"/>
    </location>
</feature>
<dbReference type="OrthoDB" id="7865446at2"/>
<keyword evidence="1" id="KW-0472">Membrane</keyword>
<dbReference type="Proteomes" id="UP000183974">
    <property type="component" value="Unassembled WGS sequence"/>
</dbReference>
<evidence type="ECO:0000256" key="1">
    <source>
        <dbReference type="SAM" id="Phobius"/>
    </source>
</evidence>
<feature type="transmembrane region" description="Helical" evidence="1">
    <location>
        <begin position="71"/>
        <end position="89"/>
    </location>
</feature>
<keyword evidence="3" id="KW-1185">Reference proteome</keyword>
<feature type="transmembrane region" description="Helical" evidence="1">
    <location>
        <begin position="95"/>
        <end position="113"/>
    </location>
</feature>
<evidence type="ECO:0000313" key="2">
    <source>
        <dbReference type="EMBL" id="SHL13455.1"/>
    </source>
</evidence>
<protein>
    <recommendedName>
        <fullName evidence="4">Major facilitator superfamily (MFS) profile domain-containing protein</fullName>
    </recommendedName>
</protein>
<dbReference type="AlphaFoldDB" id="A0A1M6Y644"/>
<reference evidence="2 3" key="1">
    <citation type="submission" date="2016-11" db="EMBL/GenBank/DDBJ databases">
        <authorList>
            <person name="Jaros S."/>
            <person name="Januszkiewicz K."/>
            <person name="Wedrychowicz H."/>
        </authorList>
    </citation>
    <scope>NUCLEOTIDE SEQUENCE [LARGE SCALE GENOMIC DNA]</scope>
    <source>
        <strain evidence="2 3">DSM 29589</strain>
    </source>
</reference>
<keyword evidence="1" id="KW-0812">Transmembrane</keyword>
<name>A0A1M6Y644_9RHOB</name>
<dbReference type="EMBL" id="FRBR01000001">
    <property type="protein sequence ID" value="SHL13455.1"/>
    <property type="molecule type" value="Genomic_DNA"/>
</dbReference>
<evidence type="ECO:0000313" key="3">
    <source>
        <dbReference type="Proteomes" id="UP000183974"/>
    </source>
</evidence>
<dbReference type="STRING" id="337701.SAMN05444398_101706"/>
<gene>
    <name evidence="2" type="ORF">SAMN05444398_101706</name>
</gene>
<accession>A0A1M6Y644</accession>
<evidence type="ECO:0008006" key="4">
    <source>
        <dbReference type="Google" id="ProtNLM"/>
    </source>
</evidence>
<organism evidence="2 3">
    <name type="scientific">Roseovarius pacificus</name>
    <dbReference type="NCBI Taxonomy" id="337701"/>
    <lineage>
        <taxon>Bacteria</taxon>
        <taxon>Pseudomonadati</taxon>
        <taxon>Pseudomonadota</taxon>
        <taxon>Alphaproteobacteria</taxon>
        <taxon>Rhodobacterales</taxon>
        <taxon>Roseobacteraceae</taxon>
        <taxon>Roseovarius</taxon>
    </lineage>
</organism>
<feature type="transmembrane region" description="Helical" evidence="1">
    <location>
        <begin position="7"/>
        <end position="26"/>
    </location>
</feature>
<sequence>MRNAALVLGIIGGLFAMLVGFFSYGYTEFINEYGEIEGLATQVERVGLIRFVSFFAPLLAIAGGAMARIRALWGGVLMLLSAAAMFYAFDFGVFTMFPIGCTALGGLLALAAGKPDEPKAHF</sequence>